<keyword evidence="2" id="KW-1185">Reference proteome</keyword>
<sequence>MRMPTPINLYQHVPTLPPELTVPEVGAADPSDDETLDVVDCVSVANTDGIAVTEEVLSVSPKDTIPMDVRPKSLAHVSSPVLLSLPSELHVYNALPLPPPPLDISDQALVQTPICVVVTICVTLIEETEHLGLPYASV</sequence>
<name>A0A4Q4QWT8_9PLEO</name>
<organism evidence="1 2">
    <name type="scientific">Alternaria arborescens</name>
    <dbReference type="NCBI Taxonomy" id="156630"/>
    <lineage>
        <taxon>Eukaryota</taxon>
        <taxon>Fungi</taxon>
        <taxon>Dikarya</taxon>
        <taxon>Ascomycota</taxon>
        <taxon>Pezizomycotina</taxon>
        <taxon>Dothideomycetes</taxon>
        <taxon>Pleosporomycetidae</taxon>
        <taxon>Pleosporales</taxon>
        <taxon>Pleosporineae</taxon>
        <taxon>Pleosporaceae</taxon>
        <taxon>Alternaria</taxon>
        <taxon>Alternaria sect. Alternaria</taxon>
    </lineage>
</organism>
<accession>A0A4Q4QWT8</accession>
<reference evidence="2" key="1">
    <citation type="journal article" date="2019" name="bioRxiv">
        <title>Genomics, evolutionary history and diagnostics of the Alternaria alternata species group including apple and Asian pear pathotypes.</title>
        <authorList>
            <person name="Armitage A.D."/>
            <person name="Cockerton H.M."/>
            <person name="Sreenivasaprasad S."/>
            <person name="Woodhall J.W."/>
            <person name="Lane C.R."/>
            <person name="Harrison R.J."/>
            <person name="Clarkson J.P."/>
        </authorList>
    </citation>
    <scope>NUCLEOTIDE SEQUENCE [LARGE SCALE GENOMIC DNA]</scope>
    <source>
        <strain evidence="2">RGR 97.0016</strain>
    </source>
</reference>
<proteinExistence type="predicted"/>
<dbReference type="Proteomes" id="UP000293823">
    <property type="component" value="Unassembled WGS sequence"/>
</dbReference>
<evidence type="ECO:0000313" key="2">
    <source>
        <dbReference type="Proteomes" id="UP000293823"/>
    </source>
</evidence>
<dbReference type="EMBL" id="PEJP01000050">
    <property type="protein sequence ID" value="RYO48130.1"/>
    <property type="molecule type" value="Genomic_DNA"/>
</dbReference>
<dbReference type="AlphaFoldDB" id="A0A4Q4QWT8"/>
<evidence type="ECO:0000313" key="1">
    <source>
        <dbReference type="EMBL" id="RYO48130.1"/>
    </source>
</evidence>
<protein>
    <submittedName>
        <fullName evidence="1">Uncharacterized protein</fullName>
    </submittedName>
</protein>
<comment type="caution">
    <text evidence="1">The sequence shown here is derived from an EMBL/GenBank/DDBJ whole genome shotgun (WGS) entry which is preliminary data.</text>
</comment>
<gene>
    <name evidence="1" type="ORF">AA0113_g10138</name>
</gene>